<sequence>MAGLFIYFFFGMCRPYCKCQDMLGNSVLESFCDRPFGHSISIPIDGVRLFDRSDLISTQLTLSNFLTPTPHINILLN</sequence>
<feature type="signal peptide" evidence="1">
    <location>
        <begin position="1"/>
        <end position="19"/>
    </location>
</feature>
<protein>
    <recommendedName>
        <fullName evidence="4">Secreted protein</fullName>
    </recommendedName>
</protein>
<dbReference type="EMBL" id="CM031832">
    <property type="protein sequence ID" value="KAG6701105.1"/>
    <property type="molecule type" value="Genomic_DNA"/>
</dbReference>
<gene>
    <name evidence="2" type="ORF">I3842_08G148300</name>
</gene>
<reference evidence="2" key="1">
    <citation type="submission" date="2021-01" db="EMBL/GenBank/DDBJ databases">
        <authorList>
            <person name="Lovell J.T."/>
            <person name="Bentley N."/>
            <person name="Bhattarai G."/>
            <person name="Jenkins J.W."/>
            <person name="Sreedasyam A."/>
            <person name="Alarcon Y."/>
            <person name="Bock C."/>
            <person name="Boston L."/>
            <person name="Carlson J."/>
            <person name="Cervantes K."/>
            <person name="Clermont K."/>
            <person name="Krom N."/>
            <person name="Kubenka K."/>
            <person name="Mamidi S."/>
            <person name="Mattison C."/>
            <person name="Monteros M."/>
            <person name="Pisani C."/>
            <person name="Plott C."/>
            <person name="Rajasekar S."/>
            <person name="Rhein H.S."/>
            <person name="Rohla C."/>
            <person name="Song M."/>
            <person name="Hilaire R.S."/>
            <person name="Shu S."/>
            <person name="Wells L."/>
            <person name="Wang X."/>
            <person name="Webber J."/>
            <person name="Heerema R.J."/>
            <person name="Klein P."/>
            <person name="Conner P."/>
            <person name="Grauke L."/>
            <person name="Grimwood J."/>
            <person name="Schmutz J."/>
            <person name="Randall J.J."/>
        </authorList>
    </citation>
    <scope>NUCLEOTIDE SEQUENCE</scope>
    <source>
        <tissue evidence="2">Leaf</tissue>
    </source>
</reference>
<organism evidence="2 3">
    <name type="scientific">Carya illinoinensis</name>
    <name type="common">Pecan</name>
    <dbReference type="NCBI Taxonomy" id="32201"/>
    <lineage>
        <taxon>Eukaryota</taxon>
        <taxon>Viridiplantae</taxon>
        <taxon>Streptophyta</taxon>
        <taxon>Embryophyta</taxon>
        <taxon>Tracheophyta</taxon>
        <taxon>Spermatophyta</taxon>
        <taxon>Magnoliopsida</taxon>
        <taxon>eudicotyledons</taxon>
        <taxon>Gunneridae</taxon>
        <taxon>Pentapetalae</taxon>
        <taxon>rosids</taxon>
        <taxon>fabids</taxon>
        <taxon>Fagales</taxon>
        <taxon>Juglandaceae</taxon>
        <taxon>Carya</taxon>
    </lineage>
</organism>
<keyword evidence="1" id="KW-0732">Signal</keyword>
<dbReference type="Proteomes" id="UP000811246">
    <property type="component" value="Chromosome 8"/>
</dbReference>
<accession>A0A922JB47</accession>
<dbReference type="AlphaFoldDB" id="A0A922JB47"/>
<evidence type="ECO:0000313" key="3">
    <source>
        <dbReference type="Proteomes" id="UP000811246"/>
    </source>
</evidence>
<evidence type="ECO:0008006" key="4">
    <source>
        <dbReference type="Google" id="ProtNLM"/>
    </source>
</evidence>
<evidence type="ECO:0000313" key="2">
    <source>
        <dbReference type="EMBL" id="KAG6701105.1"/>
    </source>
</evidence>
<proteinExistence type="predicted"/>
<name>A0A922JB47_CARIL</name>
<comment type="caution">
    <text evidence="2">The sequence shown here is derived from an EMBL/GenBank/DDBJ whole genome shotgun (WGS) entry which is preliminary data.</text>
</comment>
<feature type="chain" id="PRO_5037963948" description="Secreted protein" evidence="1">
    <location>
        <begin position="20"/>
        <end position="77"/>
    </location>
</feature>
<evidence type="ECO:0000256" key="1">
    <source>
        <dbReference type="SAM" id="SignalP"/>
    </source>
</evidence>